<dbReference type="EMBL" id="BARV01040606">
    <property type="protein sequence ID" value="GAI55627.1"/>
    <property type="molecule type" value="Genomic_DNA"/>
</dbReference>
<reference evidence="1" key="1">
    <citation type="journal article" date="2014" name="Front. Microbiol.">
        <title>High frequency of phylogenetically diverse reductive dehalogenase-homologous genes in deep subseafloor sedimentary metagenomes.</title>
        <authorList>
            <person name="Kawai M."/>
            <person name="Futagami T."/>
            <person name="Toyoda A."/>
            <person name="Takaki Y."/>
            <person name="Nishi S."/>
            <person name="Hori S."/>
            <person name="Arai W."/>
            <person name="Tsubouchi T."/>
            <person name="Morono Y."/>
            <person name="Uchiyama I."/>
            <person name="Ito T."/>
            <person name="Fujiyama A."/>
            <person name="Inagaki F."/>
            <person name="Takami H."/>
        </authorList>
    </citation>
    <scope>NUCLEOTIDE SEQUENCE</scope>
    <source>
        <strain evidence="1">Expedition CK06-06</strain>
    </source>
</reference>
<proteinExistence type="predicted"/>
<accession>X1PH58</accession>
<protein>
    <submittedName>
        <fullName evidence="1">Uncharacterized protein</fullName>
    </submittedName>
</protein>
<evidence type="ECO:0000313" key="1">
    <source>
        <dbReference type="EMBL" id="GAI55627.1"/>
    </source>
</evidence>
<comment type="caution">
    <text evidence="1">The sequence shown here is derived from an EMBL/GenBank/DDBJ whole genome shotgun (WGS) entry which is preliminary data.</text>
</comment>
<organism evidence="1">
    <name type="scientific">marine sediment metagenome</name>
    <dbReference type="NCBI Taxonomy" id="412755"/>
    <lineage>
        <taxon>unclassified sequences</taxon>
        <taxon>metagenomes</taxon>
        <taxon>ecological metagenomes</taxon>
    </lineage>
</organism>
<dbReference type="AlphaFoldDB" id="X1PH58"/>
<name>X1PH58_9ZZZZ</name>
<sequence length="52" mass="6091">MTEKKQKTYTEKEVIKALREQIVECAKKIDADNLSVYTARKKIYKTDLVKIS</sequence>
<gene>
    <name evidence="1" type="ORF">S06H3_61811</name>
</gene>